<proteinExistence type="predicted"/>
<keyword evidence="2" id="KW-1185">Reference proteome</keyword>
<name>A0A0H2WB61_BURMA</name>
<dbReference type="Proteomes" id="UP000006693">
    <property type="component" value="Chromosome 2"/>
</dbReference>
<protein>
    <submittedName>
        <fullName evidence="1">Uncharacterized protein</fullName>
    </submittedName>
</protein>
<dbReference type="EMBL" id="CP000011">
    <property type="protein sequence ID" value="AAU45761.1"/>
    <property type="molecule type" value="Genomic_DNA"/>
</dbReference>
<accession>A0A0H2WB61</accession>
<gene>
    <name evidence="1" type="ordered locus">BMAA1846</name>
</gene>
<evidence type="ECO:0000313" key="2">
    <source>
        <dbReference type="Proteomes" id="UP000006693"/>
    </source>
</evidence>
<reference evidence="1 2" key="1">
    <citation type="journal article" date="2004" name="Proc. Natl. Acad. Sci. U.S.A.">
        <title>Structural flexibility in the Burkholderia mallei genome.</title>
        <authorList>
            <person name="Nierman W.C."/>
            <person name="DeShazer D."/>
            <person name="Kim H.S."/>
            <person name="Tettelin H."/>
            <person name="Nelson K.E."/>
            <person name="Feldblyum T."/>
            <person name="Ulrich R.L."/>
            <person name="Ronning C.M."/>
            <person name="Brinkac L.M."/>
            <person name="Daugherty S.C."/>
            <person name="Davidsen T.D."/>
            <person name="Deboy R.T."/>
            <person name="Dimitrov G."/>
            <person name="Dodson R.J."/>
            <person name="Durkin A.S."/>
            <person name="Gwinn M.L."/>
            <person name="Haft D.H."/>
            <person name="Khouri H."/>
            <person name="Kolonay J.F."/>
            <person name="Madupu R."/>
            <person name="Mohammoud Y."/>
            <person name="Nelson W.C."/>
            <person name="Radune D."/>
            <person name="Romero C.M."/>
            <person name="Sarria S."/>
            <person name="Selengut J."/>
            <person name="Shamblin C."/>
            <person name="Sullivan S.A."/>
            <person name="White O."/>
            <person name="Yu Y."/>
            <person name="Zafar N."/>
            <person name="Zhou L."/>
            <person name="Fraser C.M."/>
        </authorList>
    </citation>
    <scope>NUCLEOTIDE SEQUENCE [LARGE SCALE GENOMIC DNA]</scope>
    <source>
        <strain evidence="1 2">ATCC 23344</strain>
    </source>
</reference>
<evidence type="ECO:0000313" key="1">
    <source>
        <dbReference type="EMBL" id="AAU45761.1"/>
    </source>
</evidence>
<sequence length="45" mass="5026">MPLLNRRRNGSEEIGTGASGFRQYRRCAFRDAAWETGVGARSARP</sequence>
<dbReference type="HOGENOM" id="CLU_3197096_0_0_4"/>
<dbReference type="AlphaFoldDB" id="A0A0H2WB61"/>
<organism evidence="1 2">
    <name type="scientific">Burkholderia mallei (strain ATCC 23344)</name>
    <dbReference type="NCBI Taxonomy" id="243160"/>
    <lineage>
        <taxon>Bacteria</taxon>
        <taxon>Pseudomonadati</taxon>
        <taxon>Pseudomonadota</taxon>
        <taxon>Betaproteobacteria</taxon>
        <taxon>Burkholderiales</taxon>
        <taxon>Burkholderiaceae</taxon>
        <taxon>Burkholderia</taxon>
        <taxon>pseudomallei group</taxon>
    </lineage>
</organism>
<dbReference type="KEGG" id="bma:BMAA1846"/>